<dbReference type="InterPro" id="IPR013815">
    <property type="entry name" value="ATP_grasp_subdomain_1"/>
</dbReference>
<dbReference type="Gene3D" id="3.30.1490.20">
    <property type="entry name" value="ATP-grasp fold, A domain"/>
    <property type="match status" value="1"/>
</dbReference>
<dbReference type="Gene3D" id="3.40.50.20">
    <property type="match status" value="1"/>
</dbReference>
<name>A0ABZ1TJP5_STRVG</name>
<dbReference type="PROSITE" id="PS50975">
    <property type="entry name" value="ATP_GRASP"/>
    <property type="match status" value="1"/>
</dbReference>
<dbReference type="PANTHER" id="PTHR43585:SF2">
    <property type="entry name" value="ATP-GRASP ENZYME FSQD"/>
    <property type="match status" value="1"/>
</dbReference>
<dbReference type="Gene3D" id="3.30.470.20">
    <property type="entry name" value="ATP-grasp fold, B domain"/>
    <property type="match status" value="1"/>
</dbReference>
<keyword evidence="1" id="KW-0436">Ligase</keyword>
<dbReference type="RefSeq" id="WP_328964399.1">
    <property type="nucleotide sequence ID" value="NZ_CP108090.1"/>
</dbReference>
<dbReference type="SMART" id="SM01209">
    <property type="entry name" value="GARS_A"/>
    <property type="match status" value="1"/>
</dbReference>
<dbReference type="Pfam" id="PF13535">
    <property type="entry name" value="ATP-grasp_4"/>
    <property type="match status" value="1"/>
</dbReference>
<evidence type="ECO:0000313" key="7">
    <source>
        <dbReference type="Proteomes" id="UP001432039"/>
    </source>
</evidence>
<evidence type="ECO:0000256" key="3">
    <source>
        <dbReference type="ARBA" id="ARBA00022840"/>
    </source>
</evidence>
<protein>
    <submittedName>
        <fullName evidence="6">ATP-grasp domain-containing protein</fullName>
    </submittedName>
</protein>
<dbReference type="InterPro" id="IPR011761">
    <property type="entry name" value="ATP-grasp"/>
</dbReference>
<organism evidence="6 7">
    <name type="scientific">Streptomyces virginiae</name>
    <name type="common">Streptomyces cinnamonensis</name>
    <dbReference type="NCBI Taxonomy" id="1961"/>
    <lineage>
        <taxon>Bacteria</taxon>
        <taxon>Bacillati</taxon>
        <taxon>Actinomycetota</taxon>
        <taxon>Actinomycetes</taxon>
        <taxon>Kitasatosporales</taxon>
        <taxon>Streptomycetaceae</taxon>
        <taxon>Streptomyces</taxon>
    </lineage>
</organism>
<keyword evidence="7" id="KW-1185">Reference proteome</keyword>
<gene>
    <name evidence="6" type="ORF">OG517_34160</name>
</gene>
<dbReference type="InterPro" id="IPR052032">
    <property type="entry name" value="ATP-dep_AA_Ligase"/>
</dbReference>
<evidence type="ECO:0000256" key="2">
    <source>
        <dbReference type="ARBA" id="ARBA00022741"/>
    </source>
</evidence>
<keyword evidence="3 4" id="KW-0067">ATP-binding</keyword>
<keyword evidence="2 4" id="KW-0547">Nucleotide-binding</keyword>
<proteinExistence type="predicted"/>
<feature type="domain" description="ATP-grasp" evidence="5">
    <location>
        <begin position="122"/>
        <end position="321"/>
    </location>
</feature>
<dbReference type="SUPFAM" id="SSF56059">
    <property type="entry name" value="Glutathione synthetase ATP-binding domain-like"/>
    <property type="match status" value="1"/>
</dbReference>
<reference evidence="6" key="1">
    <citation type="submission" date="2022-10" db="EMBL/GenBank/DDBJ databases">
        <title>The complete genomes of actinobacterial strains from the NBC collection.</title>
        <authorList>
            <person name="Joergensen T.S."/>
            <person name="Alvarez Arevalo M."/>
            <person name="Sterndorff E.B."/>
            <person name="Faurdal D."/>
            <person name="Vuksanovic O."/>
            <person name="Mourched A.-S."/>
            <person name="Charusanti P."/>
            <person name="Shaw S."/>
            <person name="Blin K."/>
            <person name="Weber T."/>
        </authorList>
    </citation>
    <scope>NUCLEOTIDE SEQUENCE</scope>
    <source>
        <strain evidence="6">NBC_00248</strain>
    </source>
</reference>
<sequence>MHKPGRTDTGTHPLLILISSGPHKYREYLLSAISTRYRVHLIDTVEPTWQSPYLVGNTVVSSTDLELVSAAAFEIASRETVQGVLSWDEARVHQAAAVAGRLGLPTTPAEAVWRCRDKHQSRSALALEGVPQPAFALVGNVEEALTAAAGIGYPVVVKPRAAAASFGVSLVRSPQEMTECFGFADQATVPHMPDYNQAVLVEEYLDGPEVSVDSVVVGGRVRPLFVGHKQIGYPPYFEETGHVVSHGDPLLADPLFLDLLQETHTALGFTEGWTHTELKLSSSGAPKVIEVNARLGGDLIPYLGMAASGINPGLIAAAVACGRDPEIDVERDLVAAVRFLYVDHDDTVIDSVEFDTAALPPEIDQAVVLAAPGDIVSPPPRGLLSGRVAFVTAIAAKVEECEAALDAAAAALRVVERDRTETR</sequence>
<evidence type="ECO:0000256" key="1">
    <source>
        <dbReference type="ARBA" id="ARBA00022598"/>
    </source>
</evidence>
<evidence type="ECO:0000259" key="5">
    <source>
        <dbReference type="PROSITE" id="PS50975"/>
    </source>
</evidence>
<dbReference type="EMBL" id="CP108090">
    <property type="protein sequence ID" value="WUQ16055.1"/>
    <property type="molecule type" value="Genomic_DNA"/>
</dbReference>
<evidence type="ECO:0000256" key="4">
    <source>
        <dbReference type="PROSITE-ProRule" id="PRU00409"/>
    </source>
</evidence>
<evidence type="ECO:0000313" key="6">
    <source>
        <dbReference type="EMBL" id="WUQ16055.1"/>
    </source>
</evidence>
<dbReference type="Proteomes" id="UP001432039">
    <property type="component" value="Chromosome"/>
</dbReference>
<dbReference type="PANTHER" id="PTHR43585">
    <property type="entry name" value="FUMIPYRROLE BIOSYNTHESIS PROTEIN C"/>
    <property type="match status" value="1"/>
</dbReference>
<accession>A0ABZ1TJP5</accession>